<protein>
    <submittedName>
        <fullName evidence="1">Uncharacterized protein</fullName>
    </submittedName>
</protein>
<dbReference type="Proteomes" id="UP000327439">
    <property type="component" value="Chromosome D06"/>
</dbReference>
<dbReference type="EMBL" id="CM018220">
    <property type="protein sequence ID" value="KAB2024230.1"/>
    <property type="molecule type" value="Genomic_DNA"/>
</dbReference>
<reference evidence="2" key="1">
    <citation type="journal article" date="2020" name="Nat. Genet.">
        <title>Genomic diversifications of five Gossypium allopolyploid species and their impact on cotton improvement.</title>
        <authorList>
            <person name="Chen Z.J."/>
            <person name="Sreedasyam A."/>
            <person name="Ando A."/>
            <person name="Song Q."/>
            <person name="De Santiago L.M."/>
            <person name="Hulse-Kemp A.M."/>
            <person name="Ding M."/>
            <person name="Ye W."/>
            <person name="Kirkbride R.C."/>
            <person name="Jenkins J."/>
            <person name="Plott C."/>
            <person name="Lovell J."/>
            <person name="Lin Y.M."/>
            <person name="Vaughn R."/>
            <person name="Liu B."/>
            <person name="Simpson S."/>
            <person name="Scheffler B.E."/>
            <person name="Wen L."/>
            <person name="Saski C.A."/>
            <person name="Grover C.E."/>
            <person name="Hu G."/>
            <person name="Conover J.L."/>
            <person name="Carlson J.W."/>
            <person name="Shu S."/>
            <person name="Boston L.B."/>
            <person name="Williams M."/>
            <person name="Peterson D.G."/>
            <person name="McGee K."/>
            <person name="Jones D.C."/>
            <person name="Wendel J.F."/>
            <person name="Stelly D.M."/>
            <person name="Grimwood J."/>
            <person name="Schmutz J."/>
        </authorList>
    </citation>
    <scope>NUCLEOTIDE SEQUENCE [LARGE SCALE GENOMIC DNA]</scope>
    <source>
        <strain evidence="2">cv. 3-79</strain>
    </source>
</reference>
<evidence type="ECO:0000313" key="2">
    <source>
        <dbReference type="Proteomes" id="UP000327439"/>
    </source>
</evidence>
<dbReference type="PANTHER" id="PTHR35097">
    <property type="entry name" value="GDSL ESTERASE/LIPASE"/>
    <property type="match status" value="1"/>
</dbReference>
<evidence type="ECO:0000313" key="1">
    <source>
        <dbReference type="EMBL" id="KAB2024230.1"/>
    </source>
</evidence>
<organism evidence="1 2">
    <name type="scientific">Gossypium barbadense</name>
    <name type="common">Sea Island cotton</name>
    <name type="synonym">Hibiscus barbadensis</name>
    <dbReference type="NCBI Taxonomy" id="3634"/>
    <lineage>
        <taxon>Eukaryota</taxon>
        <taxon>Viridiplantae</taxon>
        <taxon>Streptophyta</taxon>
        <taxon>Embryophyta</taxon>
        <taxon>Tracheophyta</taxon>
        <taxon>Spermatophyta</taxon>
        <taxon>Magnoliopsida</taxon>
        <taxon>eudicotyledons</taxon>
        <taxon>Gunneridae</taxon>
        <taxon>Pentapetalae</taxon>
        <taxon>rosids</taxon>
        <taxon>malvids</taxon>
        <taxon>Malvales</taxon>
        <taxon>Malvaceae</taxon>
        <taxon>Malvoideae</taxon>
        <taxon>Gossypium</taxon>
    </lineage>
</organism>
<name>A0A5J5R068_GOSBA</name>
<proteinExistence type="predicted"/>
<dbReference type="AlphaFoldDB" id="A0A5J5R068"/>
<accession>A0A5J5R068</accession>
<gene>
    <name evidence="1" type="ORF">ES319_D06G073600v1</name>
</gene>
<dbReference type="PANTHER" id="PTHR35097:SF1">
    <property type="entry name" value="GDSL ESTERASE_LIPASE"/>
    <property type="match status" value="1"/>
</dbReference>
<sequence length="427" mass="47734">MNPIASGVDKIKGFVHDLVKGRDYSSRRNPIEILKRLQRESFSDLMKLRERQDKVERLLSFYKTSKENPFEGSNTLLRGEVDFLAAVLLMSKVGDEHWDGVDQAGIRTMIDSRFRFATTVGGKDTFGVEFMANQKRIENSNGDVYGTPLTLSKLFYKGSAGDWFSAIAIPFGAQFRDLNVTSASSLQEFPHYSRSVLFELYKPCILDEVEYIPFEEKGLTDLSFGPPMLHQHNGGAIGVTVRRSNIIASLAQSFRGMGNEHCFSTFGQVVCQIPIRLKLSFLGLCRGPKLASRNFHLGALALPVGLSRYLEDVDTVNEEAFMPSGTNAPESGSVALMLESELDEYQRLGGWIEMKQTNPKILQWAVNLTDTSEDVFGWGPRNWDHFQVESYVKLNLGKRCSLKPGIAYVVDGNSRTLALALRSNCSL</sequence>
<keyword evidence="2" id="KW-1185">Reference proteome</keyword>
<dbReference type="OrthoDB" id="2017825at2759"/>